<evidence type="ECO:0000313" key="2">
    <source>
        <dbReference type="EMBL" id="KAK7403163.1"/>
    </source>
</evidence>
<gene>
    <name evidence="2" type="ORF">QQX98_011067</name>
</gene>
<reference evidence="2 3" key="1">
    <citation type="journal article" date="2025" name="Microbiol. Resour. Announc.">
        <title>Draft genome sequences for Neonectria magnoliae and Neonectria punicea, canker pathogens of Liriodendron tulipifera and Acer saccharum in West Virginia.</title>
        <authorList>
            <person name="Petronek H.M."/>
            <person name="Kasson M.T."/>
            <person name="Metheny A.M."/>
            <person name="Stauder C.M."/>
            <person name="Lovett B."/>
            <person name="Lynch S.C."/>
            <person name="Garnas J.R."/>
            <person name="Kasson L.R."/>
            <person name="Stajich J.E."/>
        </authorList>
    </citation>
    <scope>NUCLEOTIDE SEQUENCE [LARGE SCALE GENOMIC DNA]</scope>
    <source>
        <strain evidence="2 3">NRRL 64653</strain>
    </source>
</reference>
<feature type="compositionally biased region" description="Polar residues" evidence="1">
    <location>
        <begin position="100"/>
        <end position="109"/>
    </location>
</feature>
<feature type="compositionally biased region" description="Basic and acidic residues" evidence="1">
    <location>
        <begin position="130"/>
        <end position="142"/>
    </location>
</feature>
<organism evidence="2 3">
    <name type="scientific">Neonectria punicea</name>
    <dbReference type="NCBI Taxonomy" id="979145"/>
    <lineage>
        <taxon>Eukaryota</taxon>
        <taxon>Fungi</taxon>
        <taxon>Dikarya</taxon>
        <taxon>Ascomycota</taxon>
        <taxon>Pezizomycotina</taxon>
        <taxon>Sordariomycetes</taxon>
        <taxon>Hypocreomycetidae</taxon>
        <taxon>Hypocreales</taxon>
        <taxon>Nectriaceae</taxon>
        <taxon>Neonectria</taxon>
    </lineage>
</organism>
<keyword evidence="3" id="KW-1185">Reference proteome</keyword>
<protein>
    <submittedName>
        <fullName evidence="2">Uncharacterized protein</fullName>
    </submittedName>
</protein>
<accession>A0ABR1GN43</accession>
<dbReference type="Proteomes" id="UP001498476">
    <property type="component" value="Unassembled WGS sequence"/>
</dbReference>
<evidence type="ECO:0000256" key="1">
    <source>
        <dbReference type="SAM" id="MobiDB-lite"/>
    </source>
</evidence>
<feature type="region of interest" description="Disordered" evidence="1">
    <location>
        <begin position="1"/>
        <end position="30"/>
    </location>
</feature>
<dbReference type="EMBL" id="JAZAVJ010000260">
    <property type="protein sequence ID" value="KAK7403163.1"/>
    <property type="molecule type" value="Genomic_DNA"/>
</dbReference>
<evidence type="ECO:0000313" key="3">
    <source>
        <dbReference type="Proteomes" id="UP001498476"/>
    </source>
</evidence>
<proteinExistence type="predicted"/>
<feature type="compositionally biased region" description="Basic and acidic residues" evidence="1">
    <location>
        <begin position="11"/>
        <end position="20"/>
    </location>
</feature>
<feature type="region of interest" description="Disordered" evidence="1">
    <location>
        <begin position="100"/>
        <end position="142"/>
    </location>
</feature>
<name>A0ABR1GN43_9HYPO</name>
<sequence length="142" mass="15717">MGKHSSNTKPDQTHGSKESSKGQAKASAPVTNLTGDLNAFISTWNGVELADVDNNSSSRVHSPMMARFLSDSEAPFTGLPGSGRWEQNIVLQSGRRTMTVQATQGSASEVDQYLDENSKKKHKDRKERKQRQGEFEKQHTKK</sequence>
<comment type="caution">
    <text evidence="2">The sequence shown here is derived from an EMBL/GenBank/DDBJ whole genome shotgun (WGS) entry which is preliminary data.</text>
</comment>
<feature type="compositionally biased region" description="Polar residues" evidence="1">
    <location>
        <begin position="1"/>
        <end position="10"/>
    </location>
</feature>
<feature type="compositionally biased region" description="Basic residues" evidence="1">
    <location>
        <begin position="119"/>
        <end position="129"/>
    </location>
</feature>